<feature type="transmembrane region" description="Helical" evidence="1">
    <location>
        <begin position="178"/>
        <end position="198"/>
    </location>
</feature>
<dbReference type="EMBL" id="WJNH01000021">
    <property type="protein sequence ID" value="MRG88394.1"/>
    <property type="molecule type" value="Genomic_DNA"/>
</dbReference>
<keyword evidence="1" id="KW-0472">Membrane</keyword>
<sequence length="234" mass="28215">MAYFFEFIVLNIFAAYRYKPRIFKISYHDNIFGAALSQAIFVPFTAVFMNVNKANWKIKLLFSTYFILVERIFLSLKIFYNRWWKTRYTAIFITIFFFLNDQWFYLLKKKNSIVQYLSLFFMTLFSVTNYSLALTFIRKFRLGFGRFFSWKEHFAIKAFYCVLISIPNSLFIKMNDSWRGALAAFGWSLGLDLLLVRLKLVKAHRSFYRINPINHMVLIGMTKLFYKYIYKDLK</sequence>
<dbReference type="AlphaFoldDB" id="A0A6G1XBM8"/>
<evidence type="ECO:0000313" key="3">
    <source>
        <dbReference type="Proteomes" id="UP000480185"/>
    </source>
</evidence>
<proteinExistence type="predicted"/>
<feature type="transmembrane region" description="Helical" evidence="1">
    <location>
        <begin position="88"/>
        <end position="107"/>
    </location>
</feature>
<keyword evidence="3" id="KW-1185">Reference proteome</keyword>
<keyword evidence="1" id="KW-1133">Transmembrane helix</keyword>
<feature type="transmembrane region" description="Helical" evidence="1">
    <location>
        <begin position="113"/>
        <end position="133"/>
    </location>
</feature>
<gene>
    <name evidence="2" type="ORF">GH754_19295</name>
</gene>
<comment type="caution">
    <text evidence="2">The sequence shown here is derived from an EMBL/GenBank/DDBJ whole genome shotgun (WGS) entry which is preliminary data.</text>
</comment>
<organism evidence="2 3">
    <name type="scientific">Salinibacillus xinjiangensis</name>
    <dbReference type="NCBI Taxonomy" id="1229268"/>
    <lineage>
        <taxon>Bacteria</taxon>
        <taxon>Bacillati</taxon>
        <taxon>Bacillota</taxon>
        <taxon>Bacilli</taxon>
        <taxon>Bacillales</taxon>
        <taxon>Bacillaceae</taxon>
        <taxon>Salinibacillus</taxon>
    </lineage>
</organism>
<keyword evidence="1" id="KW-0812">Transmembrane</keyword>
<evidence type="ECO:0000256" key="1">
    <source>
        <dbReference type="SAM" id="Phobius"/>
    </source>
</evidence>
<dbReference type="Proteomes" id="UP000480185">
    <property type="component" value="Unassembled WGS sequence"/>
</dbReference>
<accession>A0A6G1XBM8</accession>
<evidence type="ECO:0000313" key="2">
    <source>
        <dbReference type="EMBL" id="MRG88394.1"/>
    </source>
</evidence>
<protein>
    <submittedName>
        <fullName evidence="2">Uncharacterized protein</fullName>
    </submittedName>
</protein>
<reference evidence="2 3" key="1">
    <citation type="submission" date="2019-11" db="EMBL/GenBank/DDBJ databases">
        <authorList>
            <person name="Li J."/>
        </authorList>
    </citation>
    <scope>NUCLEOTIDE SEQUENCE [LARGE SCALE GENOMIC DNA]</scope>
    <source>
        <strain evidence="2 3">J4</strain>
    </source>
</reference>
<feature type="transmembrane region" description="Helical" evidence="1">
    <location>
        <begin position="31"/>
        <end position="52"/>
    </location>
</feature>
<feature type="transmembrane region" description="Helical" evidence="1">
    <location>
        <begin position="154"/>
        <end position="172"/>
    </location>
</feature>
<name>A0A6G1XBM8_9BACI</name>